<reference evidence="3" key="1">
    <citation type="journal article" date="2019" name="Int. J. Syst. Evol. Microbiol.">
        <title>The Global Catalogue of Microorganisms (GCM) 10K type strain sequencing project: providing services to taxonomists for standard genome sequencing and annotation.</title>
        <authorList>
            <consortium name="The Broad Institute Genomics Platform"/>
            <consortium name="The Broad Institute Genome Sequencing Center for Infectious Disease"/>
            <person name="Wu L."/>
            <person name="Ma J."/>
        </authorList>
    </citation>
    <scope>NUCLEOTIDE SEQUENCE [LARGE SCALE GENOMIC DNA]</scope>
    <source>
        <strain evidence="3">NBRC 110107</strain>
    </source>
</reference>
<proteinExistence type="predicted"/>
<dbReference type="PANTHER" id="PTHR11220">
    <property type="entry name" value="HEME-BINDING PROTEIN-RELATED"/>
    <property type="match status" value="1"/>
</dbReference>
<sequence length="217" mass="22969">MKSKLVALAAALLTSACSTVGIRSGTEEPAFTEVERVGPVEIRTYGERIAAQTVVTGSSEAARNRGFQRLAGYIFGGNITRTSIAMTAPVAQAGDTAAGRSQSIAMTAPVAQGAVGQDRWTIQFFMPSEYTMASLPVPRDPAVVLAVVPAETYAVLRFSGLGSARAVAEKEAELDAALTGSGWTPAGDPVVWFYDPPWTLPPLRRNEVAVRVTRQAR</sequence>
<dbReference type="Proteomes" id="UP001156921">
    <property type="component" value="Unassembled WGS sequence"/>
</dbReference>
<dbReference type="Gene3D" id="3.20.80.10">
    <property type="entry name" value="Regulatory factor, effector binding domain"/>
    <property type="match status" value="1"/>
</dbReference>
<feature type="chain" id="PRO_5046968853" evidence="1">
    <location>
        <begin position="21"/>
        <end position="217"/>
    </location>
</feature>
<dbReference type="PANTHER" id="PTHR11220:SF58">
    <property type="entry name" value="SOUL HEME-BINDING FAMILY PROTEIN"/>
    <property type="match status" value="1"/>
</dbReference>
<name>A0ABQ6BJW6_9CAUL</name>
<comment type="caution">
    <text evidence="2">The sequence shown here is derived from an EMBL/GenBank/DDBJ whole genome shotgun (WGS) entry which is preliminary data.</text>
</comment>
<dbReference type="Pfam" id="PF04832">
    <property type="entry name" value="SOUL"/>
    <property type="match status" value="1"/>
</dbReference>
<evidence type="ECO:0000313" key="2">
    <source>
        <dbReference type="EMBL" id="GLS02211.1"/>
    </source>
</evidence>
<dbReference type="InterPro" id="IPR006917">
    <property type="entry name" value="SOUL_heme-bd"/>
</dbReference>
<dbReference type="InterPro" id="IPR011256">
    <property type="entry name" value="Reg_factor_effector_dom_sf"/>
</dbReference>
<dbReference type="RefSeq" id="WP_284223089.1">
    <property type="nucleotide sequence ID" value="NZ_BSOY01000056.1"/>
</dbReference>
<keyword evidence="1" id="KW-0732">Signal</keyword>
<feature type="signal peptide" evidence="1">
    <location>
        <begin position="1"/>
        <end position="20"/>
    </location>
</feature>
<protein>
    <submittedName>
        <fullName evidence="2">SOUL heme-binding protein</fullName>
    </submittedName>
</protein>
<dbReference type="SUPFAM" id="SSF55136">
    <property type="entry name" value="Probable bacterial effector-binding domain"/>
    <property type="match status" value="1"/>
</dbReference>
<dbReference type="PROSITE" id="PS51257">
    <property type="entry name" value="PROKAR_LIPOPROTEIN"/>
    <property type="match status" value="1"/>
</dbReference>
<evidence type="ECO:0000256" key="1">
    <source>
        <dbReference type="SAM" id="SignalP"/>
    </source>
</evidence>
<organism evidence="2 3">
    <name type="scientific">Brevundimonas denitrificans</name>
    <dbReference type="NCBI Taxonomy" id="1443434"/>
    <lineage>
        <taxon>Bacteria</taxon>
        <taxon>Pseudomonadati</taxon>
        <taxon>Pseudomonadota</taxon>
        <taxon>Alphaproteobacteria</taxon>
        <taxon>Caulobacterales</taxon>
        <taxon>Caulobacteraceae</taxon>
        <taxon>Brevundimonas</taxon>
    </lineage>
</organism>
<gene>
    <name evidence="2" type="ORF">GCM10007859_22330</name>
</gene>
<accession>A0ABQ6BJW6</accession>
<dbReference type="EMBL" id="BSOY01000056">
    <property type="protein sequence ID" value="GLS02211.1"/>
    <property type="molecule type" value="Genomic_DNA"/>
</dbReference>
<evidence type="ECO:0000313" key="3">
    <source>
        <dbReference type="Proteomes" id="UP001156921"/>
    </source>
</evidence>
<keyword evidence="3" id="KW-1185">Reference proteome</keyword>